<feature type="domain" description="TIP49 P-loop" evidence="9">
    <location>
        <begin position="1"/>
        <end position="106"/>
    </location>
</feature>
<dbReference type="GO" id="GO:0035267">
    <property type="term" value="C:NuA4 histone acetyltransferase complex"/>
    <property type="evidence" value="ECO:0000318"/>
    <property type="project" value="GO_Central"/>
</dbReference>
<keyword evidence="8" id="KW-0805">Transcription regulation</keyword>
<dbReference type="FunFam" id="3.40.50.300:FF:002221">
    <property type="entry name" value="RuvB-like 2"/>
    <property type="match status" value="1"/>
</dbReference>
<dbReference type="OMA" id="NQSMARI"/>
<dbReference type="GO" id="GO:0005524">
    <property type="term" value="F:ATP binding"/>
    <property type="evidence" value="ECO:0007669"/>
    <property type="project" value="UniProtKB-KW"/>
</dbReference>
<evidence type="ECO:0000256" key="3">
    <source>
        <dbReference type="ARBA" id="ARBA00022741"/>
    </source>
</evidence>
<accession>A0A2G2YV94</accession>
<evidence type="ECO:0000259" key="9">
    <source>
        <dbReference type="Pfam" id="PF06068"/>
    </source>
</evidence>
<dbReference type="GO" id="GO:0006357">
    <property type="term" value="P:regulation of transcription by RNA polymerase II"/>
    <property type="evidence" value="ECO:0000318"/>
    <property type="project" value="GO_Central"/>
</dbReference>
<proteinExistence type="inferred from homology"/>
<comment type="caution">
    <text evidence="11">The sequence shown here is derived from an EMBL/GenBank/DDBJ whole genome shotgun (WGS) entry which is preliminary data.</text>
</comment>
<keyword evidence="8" id="KW-0804">Transcription</keyword>
<evidence type="ECO:0000256" key="8">
    <source>
        <dbReference type="RuleBase" id="RU363048"/>
    </source>
</evidence>
<dbReference type="GO" id="GO:0000492">
    <property type="term" value="P:box C/D snoRNP assembly"/>
    <property type="evidence" value="ECO:0000318"/>
    <property type="project" value="GO_Central"/>
</dbReference>
<keyword evidence="12" id="KW-1185">Reference proteome</keyword>
<dbReference type="GO" id="GO:0003678">
    <property type="term" value="F:DNA helicase activity"/>
    <property type="evidence" value="ECO:0000318"/>
    <property type="project" value="GO_Central"/>
</dbReference>
<dbReference type="GO" id="GO:0006338">
    <property type="term" value="P:chromatin remodeling"/>
    <property type="evidence" value="ECO:0000318"/>
    <property type="project" value="GO_Central"/>
</dbReference>
<dbReference type="Pfam" id="PF06068">
    <property type="entry name" value="TIP49"/>
    <property type="match status" value="1"/>
</dbReference>
<evidence type="ECO:0000256" key="7">
    <source>
        <dbReference type="ARBA" id="ARBA00023242"/>
    </source>
</evidence>
<keyword evidence="5 8" id="KW-0347">Helicase</keyword>
<feature type="domain" description="RuvB-like AAA-lid" evidence="10">
    <location>
        <begin position="111"/>
        <end position="176"/>
    </location>
</feature>
<dbReference type="InterPro" id="IPR041048">
    <property type="entry name" value="RuvB-like_C"/>
</dbReference>
<organism evidence="11 12">
    <name type="scientific">Capsicum annuum</name>
    <name type="common">Capsicum pepper</name>
    <dbReference type="NCBI Taxonomy" id="4072"/>
    <lineage>
        <taxon>Eukaryota</taxon>
        <taxon>Viridiplantae</taxon>
        <taxon>Streptophyta</taxon>
        <taxon>Embryophyta</taxon>
        <taxon>Tracheophyta</taxon>
        <taxon>Spermatophyta</taxon>
        <taxon>Magnoliopsida</taxon>
        <taxon>eudicotyledons</taxon>
        <taxon>Gunneridae</taxon>
        <taxon>Pentapetalae</taxon>
        <taxon>asterids</taxon>
        <taxon>lamiids</taxon>
        <taxon>Solanales</taxon>
        <taxon>Solanaceae</taxon>
        <taxon>Solanoideae</taxon>
        <taxon>Capsiceae</taxon>
        <taxon>Capsicum</taxon>
    </lineage>
</organism>
<keyword evidence="3 8" id="KW-0547">Nucleotide-binding</keyword>
<evidence type="ECO:0000256" key="2">
    <source>
        <dbReference type="ARBA" id="ARBA00007519"/>
    </source>
</evidence>
<dbReference type="STRING" id="4072.A0A2G2YV94"/>
<dbReference type="Gramene" id="PHT73662">
    <property type="protein sequence ID" value="PHT73662"/>
    <property type="gene ID" value="T459_24447"/>
</dbReference>
<dbReference type="SUPFAM" id="SSF52540">
    <property type="entry name" value="P-loop containing nucleoside triphosphate hydrolases"/>
    <property type="match status" value="1"/>
</dbReference>
<dbReference type="GO" id="GO:0016887">
    <property type="term" value="F:ATP hydrolysis activity"/>
    <property type="evidence" value="ECO:0007669"/>
    <property type="project" value="RHEA"/>
</dbReference>
<sequence>MFTGDTGEIRAEVREQIDTKVAEWREEGKAEIVPGVLFIDEVHMLDIECFSFLNQDLENDMAPILVVATNRGITIIRGTNYRSPHGTPIDFLDRLLIISTQPYKEEEIRKILDIRCQEEDVEMSEDARVLLTKIGVNTSLRYAIHLITSAALACQKRKGKVVEVEDITRVYNLFYDVKRSTQYLMEYQSQYMFKEISAGEAEEDETTAMVS</sequence>
<dbReference type="Pfam" id="PF17856">
    <property type="entry name" value="TIP49_C"/>
    <property type="match status" value="1"/>
</dbReference>
<evidence type="ECO:0000313" key="11">
    <source>
        <dbReference type="EMBL" id="PHT73662.1"/>
    </source>
</evidence>
<evidence type="ECO:0000256" key="5">
    <source>
        <dbReference type="ARBA" id="ARBA00022806"/>
    </source>
</evidence>
<dbReference type="Gene3D" id="3.40.50.300">
    <property type="entry name" value="P-loop containing nucleotide triphosphate hydrolases"/>
    <property type="match status" value="1"/>
</dbReference>
<dbReference type="GO" id="GO:0097255">
    <property type="term" value="C:R2TP complex"/>
    <property type="evidence" value="ECO:0000318"/>
    <property type="project" value="GO_Central"/>
</dbReference>
<dbReference type="Gene3D" id="1.10.8.60">
    <property type="match status" value="1"/>
</dbReference>
<dbReference type="FunFam" id="1.10.8.60:FF:000010">
    <property type="entry name" value="RuvB-like helicase"/>
    <property type="match status" value="1"/>
</dbReference>
<keyword evidence="6 8" id="KW-0067">ATP-binding</keyword>
<keyword evidence="7 8" id="KW-0539">Nucleus</keyword>
<keyword evidence="4 8" id="KW-0378">Hydrolase</keyword>
<comment type="catalytic activity">
    <reaction evidence="8">
        <text>ATP + H2O = ADP + phosphate + H(+)</text>
        <dbReference type="Rhea" id="RHEA:13065"/>
        <dbReference type="ChEBI" id="CHEBI:15377"/>
        <dbReference type="ChEBI" id="CHEBI:15378"/>
        <dbReference type="ChEBI" id="CHEBI:30616"/>
        <dbReference type="ChEBI" id="CHEBI:43474"/>
        <dbReference type="ChEBI" id="CHEBI:456216"/>
        <dbReference type="EC" id="3.6.4.12"/>
    </reaction>
</comment>
<dbReference type="InterPro" id="IPR010339">
    <property type="entry name" value="TIP49_P-loop"/>
</dbReference>
<protein>
    <recommendedName>
        <fullName evidence="8">RuvB-like helicase</fullName>
        <ecNumber evidence="8">3.6.4.12</ecNumber>
    </recommendedName>
</protein>
<evidence type="ECO:0000256" key="1">
    <source>
        <dbReference type="ARBA" id="ARBA00004123"/>
    </source>
</evidence>
<evidence type="ECO:0000256" key="6">
    <source>
        <dbReference type="ARBA" id="ARBA00022840"/>
    </source>
</evidence>
<gene>
    <name evidence="11" type="ORF">T459_24447</name>
</gene>
<comment type="similarity">
    <text evidence="2 8">Belongs to the RuvB family.</text>
</comment>
<evidence type="ECO:0000259" key="10">
    <source>
        <dbReference type="Pfam" id="PF17856"/>
    </source>
</evidence>
<dbReference type="EC" id="3.6.4.12" evidence="8"/>
<evidence type="ECO:0000313" key="12">
    <source>
        <dbReference type="Proteomes" id="UP000222542"/>
    </source>
</evidence>
<dbReference type="InterPro" id="IPR027417">
    <property type="entry name" value="P-loop_NTPase"/>
</dbReference>
<comment type="subcellular location">
    <subcellularLocation>
        <location evidence="1">Nucleus</location>
    </subcellularLocation>
</comment>
<dbReference type="GO" id="GO:0031011">
    <property type="term" value="C:Ino80 complex"/>
    <property type="evidence" value="ECO:0000318"/>
    <property type="project" value="GO_Central"/>
</dbReference>
<dbReference type="Proteomes" id="UP000222542">
    <property type="component" value="Unassembled WGS sequence"/>
</dbReference>
<dbReference type="GO" id="GO:0000812">
    <property type="term" value="C:Swr1 complex"/>
    <property type="evidence" value="ECO:0000318"/>
    <property type="project" value="GO_Central"/>
</dbReference>
<dbReference type="PANTHER" id="PTHR11093">
    <property type="entry name" value="RUVB-RELATED REPTIN AND PONTIN"/>
    <property type="match status" value="1"/>
</dbReference>
<dbReference type="InterPro" id="IPR027238">
    <property type="entry name" value="RuvB-like"/>
</dbReference>
<dbReference type="AlphaFoldDB" id="A0A2G2YV94"/>
<name>A0A2G2YV94_CAPAN</name>
<dbReference type="EMBL" id="AYRZ02000009">
    <property type="protein sequence ID" value="PHT73662.1"/>
    <property type="molecule type" value="Genomic_DNA"/>
</dbReference>
<reference evidence="11 12" key="1">
    <citation type="journal article" date="2014" name="Nat. Genet.">
        <title>Genome sequence of the hot pepper provides insights into the evolution of pungency in Capsicum species.</title>
        <authorList>
            <person name="Kim S."/>
            <person name="Park M."/>
            <person name="Yeom S.I."/>
            <person name="Kim Y.M."/>
            <person name="Lee J.M."/>
            <person name="Lee H.A."/>
            <person name="Seo E."/>
            <person name="Choi J."/>
            <person name="Cheong K."/>
            <person name="Kim K.T."/>
            <person name="Jung K."/>
            <person name="Lee G.W."/>
            <person name="Oh S.K."/>
            <person name="Bae C."/>
            <person name="Kim S.B."/>
            <person name="Lee H.Y."/>
            <person name="Kim S.Y."/>
            <person name="Kim M.S."/>
            <person name="Kang B.C."/>
            <person name="Jo Y.D."/>
            <person name="Yang H.B."/>
            <person name="Jeong H.J."/>
            <person name="Kang W.H."/>
            <person name="Kwon J.K."/>
            <person name="Shin C."/>
            <person name="Lim J.Y."/>
            <person name="Park J.H."/>
            <person name="Huh J.H."/>
            <person name="Kim J.S."/>
            <person name="Kim B.D."/>
            <person name="Cohen O."/>
            <person name="Paran I."/>
            <person name="Suh M.C."/>
            <person name="Lee S.B."/>
            <person name="Kim Y.K."/>
            <person name="Shin Y."/>
            <person name="Noh S.J."/>
            <person name="Park J."/>
            <person name="Seo Y.S."/>
            <person name="Kwon S.Y."/>
            <person name="Kim H.A."/>
            <person name="Park J.M."/>
            <person name="Kim H.J."/>
            <person name="Choi S.B."/>
            <person name="Bosland P.W."/>
            <person name="Reeves G."/>
            <person name="Jo S.H."/>
            <person name="Lee B.W."/>
            <person name="Cho H.T."/>
            <person name="Choi H.S."/>
            <person name="Lee M.S."/>
            <person name="Yu Y."/>
            <person name="Do Choi Y."/>
            <person name="Park B.S."/>
            <person name="van Deynze A."/>
            <person name="Ashrafi H."/>
            <person name="Hill T."/>
            <person name="Kim W.T."/>
            <person name="Pai H.S."/>
            <person name="Ahn H.K."/>
            <person name="Yeam I."/>
            <person name="Giovannoni J.J."/>
            <person name="Rose J.K."/>
            <person name="Sorensen I."/>
            <person name="Lee S.J."/>
            <person name="Kim R.W."/>
            <person name="Choi I.Y."/>
            <person name="Choi B.S."/>
            <person name="Lim J.S."/>
            <person name="Lee Y.H."/>
            <person name="Choi D."/>
        </authorList>
    </citation>
    <scope>NUCLEOTIDE SEQUENCE [LARGE SCALE GENOMIC DNA]</scope>
    <source>
        <strain evidence="12">cv. CM334</strain>
    </source>
</reference>
<reference evidence="11 12" key="2">
    <citation type="journal article" date="2017" name="Genome Biol.">
        <title>New reference genome sequences of hot pepper reveal the massive evolution of plant disease-resistance genes by retroduplication.</title>
        <authorList>
            <person name="Kim S."/>
            <person name="Park J."/>
            <person name="Yeom S.I."/>
            <person name="Kim Y.M."/>
            <person name="Seo E."/>
            <person name="Kim K.T."/>
            <person name="Kim M.S."/>
            <person name="Lee J.M."/>
            <person name="Cheong K."/>
            <person name="Shin H.S."/>
            <person name="Kim S.B."/>
            <person name="Han K."/>
            <person name="Lee J."/>
            <person name="Park M."/>
            <person name="Lee H.A."/>
            <person name="Lee H.Y."/>
            <person name="Lee Y."/>
            <person name="Oh S."/>
            <person name="Lee J.H."/>
            <person name="Choi E."/>
            <person name="Choi E."/>
            <person name="Lee S.E."/>
            <person name="Jeon J."/>
            <person name="Kim H."/>
            <person name="Choi G."/>
            <person name="Song H."/>
            <person name="Lee J."/>
            <person name="Lee S.C."/>
            <person name="Kwon J.K."/>
            <person name="Lee H.Y."/>
            <person name="Koo N."/>
            <person name="Hong Y."/>
            <person name="Kim R.W."/>
            <person name="Kang W.H."/>
            <person name="Huh J.H."/>
            <person name="Kang B.C."/>
            <person name="Yang T.J."/>
            <person name="Lee Y.H."/>
            <person name="Bennetzen J.L."/>
            <person name="Choi D."/>
        </authorList>
    </citation>
    <scope>NUCLEOTIDE SEQUENCE [LARGE SCALE GENOMIC DNA]</scope>
    <source>
        <strain evidence="12">cv. CM334</strain>
    </source>
</reference>
<evidence type="ECO:0000256" key="4">
    <source>
        <dbReference type="ARBA" id="ARBA00022801"/>
    </source>
</evidence>